<keyword evidence="3" id="KW-1185">Reference proteome</keyword>
<feature type="region of interest" description="Disordered" evidence="1">
    <location>
        <begin position="75"/>
        <end position="99"/>
    </location>
</feature>
<name>A0A9P7N453_9HYPO</name>
<evidence type="ECO:0000256" key="1">
    <source>
        <dbReference type="SAM" id="MobiDB-lite"/>
    </source>
</evidence>
<dbReference type="OrthoDB" id="5204927at2759"/>
<feature type="compositionally biased region" description="Polar residues" evidence="1">
    <location>
        <begin position="78"/>
        <end position="96"/>
    </location>
</feature>
<dbReference type="EMBL" id="SRPW01004096">
    <property type="protein sequence ID" value="KAG5985481.1"/>
    <property type="molecule type" value="Genomic_DNA"/>
</dbReference>
<reference evidence="2" key="1">
    <citation type="journal article" date="2020" name="bioRxiv">
        <title>Whole genome comparisons of ergot fungi reveals the divergence and evolution of species within the genus Claviceps are the result of varying mechanisms driving genome evolution and host range expansion.</title>
        <authorList>
            <person name="Wyka S.A."/>
            <person name="Mondo S.J."/>
            <person name="Liu M."/>
            <person name="Dettman J."/>
            <person name="Nalam V."/>
            <person name="Broders K.D."/>
        </authorList>
    </citation>
    <scope>NUCLEOTIDE SEQUENCE</scope>
    <source>
        <strain evidence="2">CCC 602</strain>
    </source>
</reference>
<feature type="region of interest" description="Disordered" evidence="1">
    <location>
        <begin position="20"/>
        <end position="46"/>
    </location>
</feature>
<evidence type="ECO:0000313" key="2">
    <source>
        <dbReference type="EMBL" id="KAG5985481.1"/>
    </source>
</evidence>
<accession>A0A9P7N453</accession>
<dbReference type="Proteomes" id="UP000748025">
    <property type="component" value="Unassembled WGS sequence"/>
</dbReference>
<proteinExistence type="predicted"/>
<protein>
    <submittedName>
        <fullName evidence="2">Uncharacterized protein</fullName>
    </submittedName>
</protein>
<sequence length="384" mass="43142">MLVHPAYPPNHLQLPVMATKTSMEASSKPRLQPAQSQPVDPQELSRRLSVVLAEQKARSDRKRRQPRTDAVAIKLEQHSLNSRPNRNDDQPLSTSAGRMKTGIGMTHKMEHPASYKRTSLDHLSPKKSSTSSTQNVQDELENNYAYRHIPKVAAAQFTSTTTTESTCGKGPIHVLSRQAMRFHLDGPNATLATKLNESDAPCEKNKALKRAQSMRERHYKRNPIDKTTLPLTSELDMALYPLKPCCMHQDETKSNKLAEEESRDARRMSAGSMLGRPEARAVEPFDLVAAVHSLEKSELVGHNKQHRVDWTQSDEPTMADGVVQPIPTRSELRKTESKWKLRGRLGGLGRHHKEDKLLTPPEETIALDAAPKFPITGFLSRFKR</sequence>
<organism evidence="2 3">
    <name type="scientific">Claviceps pusilla</name>
    <dbReference type="NCBI Taxonomy" id="123648"/>
    <lineage>
        <taxon>Eukaryota</taxon>
        <taxon>Fungi</taxon>
        <taxon>Dikarya</taxon>
        <taxon>Ascomycota</taxon>
        <taxon>Pezizomycotina</taxon>
        <taxon>Sordariomycetes</taxon>
        <taxon>Hypocreomycetidae</taxon>
        <taxon>Hypocreales</taxon>
        <taxon>Clavicipitaceae</taxon>
        <taxon>Claviceps</taxon>
    </lineage>
</organism>
<gene>
    <name evidence="2" type="ORF">E4U43_006060</name>
</gene>
<evidence type="ECO:0000313" key="3">
    <source>
        <dbReference type="Proteomes" id="UP000748025"/>
    </source>
</evidence>
<comment type="caution">
    <text evidence="2">The sequence shown here is derived from an EMBL/GenBank/DDBJ whole genome shotgun (WGS) entry which is preliminary data.</text>
</comment>
<dbReference type="AlphaFoldDB" id="A0A9P7N453"/>